<name>A0ABV0BKU3_9HYPH</name>
<feature type="region of interest" description="Disordered" evidence="12">
    <location>
        <begin position="699"/>
        <end position="722"/>
    </location>
</feature>
<keyword evidence="6" id="KW-0328">Glycosyltransferase</keyword>
<dbReference type="InterPro" id="IPR001460">
    <property type="entry name" value="PCN-bd_Tpept"/>
</dbReference>
<dbReference type="Pfam" id="PF00912">
    <property type="entry name" value="Transgly"/>
    <property type="match status" value="1"/>
</dbReference>
<evidence type="ECO:0000256" key="1">
    <source>
        <dbReference type="ARBA" id="ARBA00004752"/>
    </source>
</evidence>
<comment type="catalytic activity">
    <reaction evidence="11">
        <text>[GlcNAc-(1-&gt;4)-Mur2Ac(oyl-L-Ala-gamma-D-Glu-L-Lys-D-Ala-D-Ala)](n)-di-trans,octa-cis-undecaprenyl diphosphate + beta-D-GlcNAc-(1-&gt;4)-Mur2Ac(oyl-L-Ala-gamma-D-Glu-L-Lys-D-Ala-D-Ala)-di-trans,octa-cis-undecaprenyl diphosphate = [GlcNAc-(1-&gt;4)-Mur2Ac(oyl-L-Ala-gamma-D-Glu-L-Lys-D-Ala-D-Ala)](n+1)-di-trans,octa-cis-undecaprenyl diphosphate + di-trans,octa-cis-undecaprenyl diphosphate + H(+)</text>
        <dbReference type="Rhea" id="RHEA:23708"/>
        <dbReference type="Rhea" id="RHEA-COMP:9602"/>
        <dbReference type="Rhea" id="RHEA-COMP:9603"/>
        <dbReference type="ChEBI" id="CHEBI:15378"/>
        <dbReference type="ChEBI" id="CHEBI:58405"/>
        <dbReference type="ChEBI" id="CHEBI:60033"/>
        <dbReference type="ChEBI" id="CHEBI:78435"/>
        <dbReference type="EC" id="2.4.99.28"/>
    </reaction>
</comment>
<comment type="pathway">
    <text evidence="1">Cell wall biogenesis; peptidoglycan biosynthesis.</text>
</comment>
<accession>A0ABV0BKU3</accession>
<dbReference type="SUPFAM" id="SSF56601">
    <property type="entry name" value="beta-lactamase/transpeptidase-like"/>
    <property type="match status" value="1"/>
</dbReference>
<evidence type="ECO:0000256" key="10">
    <source>
        <dbReference type="ARBA" id="ARBA00044770"/>
    </source>
</evidence>
<evidence type="ECO:0000256" key="4">
    <source>
        <dbReference type="ARBA" id="ARBA00022645"/>
    </source>
</evidence>
<dbReference type="EC" id="2.4.99.28" evidence="10"/>
<comment type="similarity">
    <text evidence="2">In the C-terminal section; belongs to the transpeptidase family.</text>
</comment>
<keyword evidence="9" id="KW-0511">Multifunctional enzyme</keyword>
<feature type="domain" description="Glycosyl transferase family 51" evidence="14">
    <location>
        <begin position="116"/>
        <end position="278"/>
    </location>
</feature>
<feature type="domain" description="Penicillin-binding protein transpeptidase" evidence="13">
    <location>
        <begin position="368"/>
        <end position="608"/>
    </location>
</feature>
<evidence type="ECO:0000259" key="14">
    <source>
        <dbReference type="Pfam" id="PF00912"/>
    </source>
</evidence>
<keyword evidence="16" id="KW-1185">Reference proteome</keyword>
<dbReference type="InterPro" id="IPR012338">
    <property type="entry name" value="Beta-lactam/transpept-like"/>
</dbReference>
<dbReference type="Proteomes" id="UP001418637">
    <property type="component" value="Unassembled WGS sequence"/>
</dbReference>
<dbReference type="RefSeq" id="WP_346336438.1">
    <property type="nucleotide sequence ID" value="NZ_JBBYXI010000002.1"/>
</dbReference>
<gene>
    <name evidence="15" type="ORF">WJT86_05030</name>
</gene>
<comment type="caution">
    <text evidence="15">The sequence shown here is derived from an EMBL/GenBank/DDBJ whole genome shotgun (WGS) entry which is preliminary data.</text>
</comment>
<evidence type="ECO:0000256" key="3">
    <source>
        <dbReference type="ARBA" id="ARBA00007739"/>
    </source>
</evidence>
<keyword evidence="7" id="KW-0808">Transferase</keyword>
<keyword evidence="4" id="KW-0121">Carboxypeptidase</keyword>
<dbReference type="Gene3D" id="1.10.3810.10">
    <property type="entry name" value="Biosynthetic peptidoglycan transglycosylase-like"/>
    <property type="match status" value="1"/>
</dbReference>
<proteinExistence type="inferred from homology"/>
<reference evidence="15 16" key="1">
    <citation type="submission" date="2024-04" db="EMBL/GenBank/DDBJ databases">
        <title>A novel species isolated from cricket.</title>
        <authorList>
            <person name="Wang H.-C."/>
        </authorList>
    </citation>
    <scope>NUCLEOTIDE SEQUENCE [LARGE SCALE GENOMIC DNA]</scope>
    <source>
        <strain evidence="15 16">WL0021</strain>
    </source>
</reference>
<dbReference type="Gene3D" id="3.40.710.10">
    <property type="entry name" value="DD-peptidase/beta-lactamase superfamily"/>
    <property type="match status" value="1"/>
</dbReference>
<sequence length="722" mass="78857">MPPFRKGINGFRRIALAIDAWIDASLFSLWSICSRNWKRYADFINHLKVRHPWRWFVDIADEALTIGLVGLCFLSILAIPTFQDVTNKWANSPVVTATYLDRYGNEIGHRGIRFDDSIKFEDFPQLLIHAVLATEDRRFYHHWGVDPIGTFRALTVNMTGGGVVQGGSTITQQLAKNLFLSNERSVERKIREAFLALWLETHYSKNEILKQYLDLAYMGGGSHGIVAAANYYFGKKLPELSLAEAAMLAGLFKAPTKYSPLVNLPAARGRANDVLRNMVDAGYLTEGQIQTALRNPATPIDRKLENAPEYYLDWAYDQTRKLVATGILGHEHVLIIKTPFDRTIQTAAEQALENTLKQYGKQYRVSQGAVVVMDVDGQVRAIVGGRDYGQSQFNRATDALRQPGSSFKPFVYASALLANPKLSPTSRVVDAPICVGNWCPSNYGKSYAGAMPMVSALARSINTVAVRLSIEAGQGNPKLGRKRIVDLAHNMGITSELKDSASLPIGSGEVYVIDMAAAYSAFGNGGTKTTPLFALNIYTPDGKSVFQHDFAEKGAQVLPQHVVTDMNFMLNKVVEAGTARRAMIEGIPTGGKTGTTNEYRDAWFIGFTGMMTAAVWLGNDDHSSMNNLTGGILPAMIWHDTMEVALQNTDVKPLPGVIPEKPLAKLAPSKNPVSNTIASGDLSQKSVEALSAIKSLGKNVSSSDFAPDKSASVAESAKMGGI</sequence>
<dbReference type="SUPFAM" id="SSF53955">
    <property type="entry name" value="Lysozyme-like"/>
    <property type="match status" value="1"/>
</dbReference>
<dbReference type="InterPro" id="IPR036950">
    <property type="entry name" value="PBP_transglycosylase"/>
</dbReference>
<evidence type="ECO:0000259" key="13">
    <source>
        <dbReference type="Pfam" id="PF00905"/>
    </source>
</evidence>
<evidence type="ECO:0000256" key="8">
    <source>
        <dbReference type="ARBA" id="ARBA00022801"/>
    </source>
</evidence>
<dbReference type="Pfam" id="PF00905">
    <property type="entry name" value="Transpeptidase"/>
    <property type="match status" value="1"/>
</dbReference>
<evidence type="ECO:0000256" key="6">
    <source>
        <dbReference type="ARBA" id="ARBA00022676"/>
    </source>
</evidence>
<evidence type="ECO:0000256" key="5">
    <source>
        <dbReference type="ARBA" id="ARBA00022670"/>
    </source>
</evidence>
<dbReference type="PANTHER" id="PTHR32282:SF33">
    <property type="entry name" value="PEPTIDOGLYCAN GLYCOSYLTRANSFERASE"/>
    <property type="match status" value="1"/>
</dbReference>
<evidence type="ECO:0000313" key="16">
    <source>
        <dbReference type="Proteomes" id="UP001418637"/>
    </source>
</evidence>
<comment type="similarity">
    <text evidence="3">In the N-terminal section; belongs to the glycosyltransferase 51 family.</text>
</comment>
<protein>
    <recommendedName>
        <fullName evidence="10">peptidoglycan glycosyltransferase</fullName>
        <ecNumber evidence="10">2.4.99.28</ecNumber>
    </recommendedName>
</protein>
<organism evidence="15 16">
    <name type="scientific">Hohaiivirga grylli</name>
    <dbReference type="NCBI Taxonomy" id="3133970"/>
    <lineage>
        <taxon>Bacteria</taxon>
        <taxon>Pseudomonadati</taxon>
        <taxon>Pseudomonadota</taxon>
        <taxon>Alphaproteobacteria</taxon>
        <taxon>Hyphomicrobiales</taxon>
        <taxon>Methylobacteriaceae</taxon>
        <taxon>Hohaiivirga</taxon>
    </lineage>
</organism>
<keyword evidence="8" id="KW-0378">Hydrolase</keyword>
<evidence type="ECO:0000256" key="9">
    <source>
        <dbReference type="ARBA" id="ARBA00023268"/>
    </source>
</evidence>
<evidence type="ECO:0000256" key="12">
    <source>
        <dbReference type="SAM" id="MobiDB-lite"/>
    </source>
</evidence>
<evidence type="ECO:0000313" key="15">
    <source>
        <dbReference type="EMBL" id="MEN3930427.1"/>
    </source>
</evidence>
<evidence type="ECO:0000256" key="2">
    <source>
        <dbReference type="ARBA" id="ARBA00007090"/>
    </source>
</evidence>
<dbReference type="InterPro" id="IPR023346">
    <property type="entry name" value="Lysozyme-like_dom_sf"/>
</dbReference>
<dbReference type="EMBL" id="JBBYXI010000002">
    <property type="protein sequence ID" value="MEN3930427.1"/>
    <property type="molecule type" value="Genomic_DNA"/>
</dbReference>
<keyword evidence="5" id="KW-0645">Protease</keyword>
<dbReference type="NCBIfam" id="TIGR02074">
    <property type="entry name" value="PBP_1a_fam"/>
    <property type="match status" value="1"/>
</dbReference>
<dbReference type="PANTHER" id="PTHR32282">
    <property type="entry name" value="BINDING PROTEIN TRANSPEPTIDASE, PUTATIVE-RELATED"/>
    <property type="match status" value="1"/>
</dbReference>
<evidence type="ECO:0000256" key="11">
    <source>
        <dbReference type="ARBA" id="ARBA00049902"/>
    </source>
</evidence>
<evidence type="ECO:0000256" key="7">
    <source>
        <dbReference type="ARBA" id="ARBA00022679"/>
    </source>
</evidence>
<dbReference type="InterPro" id="IPR050396">
    <property type="entry name" value="Glycosyltr_51/Transpeptidase"/>
</dbReference>
<dbReference type="InterPro" id="IPR001264">
    <property type="entry name" value="Glyco_trans_51"/>
</dbReference>